<keyword evidence="1" id="KW-1185">Reference proteome</keyword>
<reference evidence="2" key="1">
    <citation type="submission" date="2016-11" db="UniProtKB">
        <authorList>
            <consortium name="WormBaseParasite"/>
        </authorList>
    </citation>
    <scope>IDENTIFICATION</scope>
</reference>
<dbReference type="Proteomes" id="UP000095283">
    <property type="component" value="Unplaced"/>
</dbReference>
<dbReference type="WBParaSite" id="Hba_13633">
    <property type="protein sequence ID" value="Hba_13633"/>
    <property type="gene ID" value="Hba_13633"/>
</dbReference>
<dbReference type="AlphaFoldDB" id="A0A1I7X822"/>
<evidence type="ECO:0000313" key="1">
    <source>
        <dbReference type="Proteomes" id="UP000095283"/>
    </source>
</evidence>
<name>A0A1I7X822_HETBA</name>
<protein>
    <submittedName>
        <fullName evidence="2">Uncharacterized protein</fullName>
    </submittedName>
</protein>
<evidence type="ECO:0000313" key="2">
    <source>
        <dbReference type="WBParaSite" id="Hba_13633"/>
    </source>
</evidence>
<sequence>MSILKSERLFGSETKSVEMLETMRQERICWIRQMCPSYILN</sequence>
<accession>A0A1I7X822</accession>
<organism evidence="1 2">
    <name type="scientific">Heterorhabditis bacteriophora</name>
    <name type="common">Entomopathogenic nematode worm</name>
    <dbReference type="NCBI Taxonomy" id="37862"/>
    <lineage>
        <taxon>Eukaryota</taxon>
        <taxon>Metazoa</taxon>
        <taxon>Ecdysozoa</taxon>
        <taxon>Nematoda</taxon>
        <taxon>Chromadorea</taxon>
        <taxon>Rhabditida</taxon>
        <taxon>Rhabditina</taxon>
        <taxon>Rhabditomorpha</taxon>
        <taxon>Strongyloidea</taxon>
        <taxon>Heterorhabditidae</taxon>
        <taxon>Heterorhabditis</taxon>
    </lineage>
</organism>
<proteinExistence type="predicted"/>